<protein>
    <submittedName>
        <fullName evidence="2">Class I SAM-dependent methyltransferase</fullName>
    </submittedName>
</protein>
<keyword evidence="3" id="KW-1185">Reference proteome</keyword>
<evidence type="ECO:0000313" key="2">
    <source>
        <dbReference type="EMBL" id="TBT95994.1"/>
    </source>
</evidence>
<dbReference type="OrthoDB" id="8385759at2"/>
<dbReference type="GO" id="GO:0008168">
    <property type="term" value="F:methyltransferase activity"/>
    <property type="evidence" value="ECO:0007669"/>
    <property type="project" value="UniProtKB-KW"/>
</dbReference>
<proteinExistence type="predicted"/>
<gene>
    <name evidence="2" type="ORF">ET996_03210</name>
</gene>
<dbReference type="InterPro" id="IPR041698">
    <property type="entry name" value="Methyltransf_25"/>
</dbReference>
<dbReference type="SUPFAM" id="SSF53335">
    <property type="entry name" value="S-adenosyl-L-methionine-dependent methyltransferases"/>
    <property type="match status" value="1"/>
</dbReference>
<reference evidence="2 3" key="1">
    <citation type="submission" date="2019-01" db="EMBL/GenBank/DDBJ databases">
        <title>Lactibacter flavus gen. nov., sp. nov., a novel bacterium of the family Propionibacteriaceae isolated from raw milk and dairy products.</title>
        <authorList>
            <person name="Huptas C."/>
            <person name="Wenning M."/>
            <person name="Breitenwieser F."/>
            <person name="Doll E."/>
            <person name="Von Neubeck M."/>
            <person name="Busse H.-J."/>
            <person name="Scherer S."/>
        </authorList>
    </citation>
    <scope>NUCLEOTIDE SEQUENCE [LARGE SCALE GENOMIC DNA]</scope>
    <source>
        <strain evidence="2 3">DSM 22130</strain>
    </source>
</reference>
<keyword evidence="2" id="KW-0489">Methyltransferase</keyword>
<dbReference type="CDD" id="cd02440">
    <property type="entry name" value="AdoMet_MTases"/>
    <property type="match status" value="1"/>
</dbReference>
<evidence type="ECO:0000259" key="1">
    <source>
        <dbReference type="Pfam" id="PF13649"/>
    </source>
</evidence>
<dbReference type="Pfam" id="PF13649">
    <property type="entry name" value="Methyltransf_25"/>
    <property type="match status" value="1"/>
</dbReference>
<accession>A0A4Q9KNE9</accession>
<dbReference type="Gene3D" id="3.40.50.150">
    <property type="entry name" value="Vaccinia Virus protein VP39"/>
    <property type="match status" value="1"/>
</dbReference>
<keyword evidence="2" id="KW-0808">Transferase</keyword>
<dbReference type="RefSeq" id="WP_131171109.1">
    <property type="nucleotide sequence ID" value="NZ_FXTL01000002.1"/>
</dbReference>
<sequence>MDDYLVINEANWDARAATHVAAGYGIPELLADPEALSGVVRFDLPLLGRLDGLDVVHLQCHLGTDTLSLARLGARSVVGVDLSGESLRHARDLAGRGGASIDYVRSDVYSAPDALAGRTFDLVYTGIGALCWLPSVSRWAEVVSQVLRPGGRLFIRECHPMLSTLVVAPISAAASERETHGWLTAPGELAPVVDYPYFEQDEPLEWNDAISYYGDLPVTNPRCLEWPHGLGEIVSAVLDAGLTLTALREHDSVPWNALPGLMTADATGEHRLQVRPERLAASYTLIATQPLR</sequence>
<dbReference type="InterPro" id="IPR029063">
    <property type="entry name" value="SAM-dependent_MTases_sf"/>
</dbReference>
<feature type="domain" description="Methyltransferase" evidence="1">
    <location>
        <begin position="55"/>
        <end position="151"/>
    </location>
</feature>
<dbReference type="Proteomes" id="UP000291933">
    <property type="component" value="Unassembled WGS sequence"/>
</dbReference>
<name>A0A4Q9KNE9_PROTD</name>
<dbReference type="AlphaFoldDB" id="A0A4Q9KNE9"/>
<comment type="caution">
    <text evidence="2">The sequence shown here is derived from an EMBL/GenBank/DDBJ whole genome shotgun (WGS) entry which is preliminary data.</text>
</comment>
<dbReference type="GO" id="GO:0032259">
    <property type="term" value="P:methylation"/>
    <property type="evidence" value="ECO:0007669"/>
    <property type="project" value="UniProtKB-KW"/>
</dbReference>
<dbReference type="EMBL" id="SDMR01000002">
    <property type="protein sequence ID" value="TBT95994.1"/>
    <property type="molecule type" value="Genomic_DNA"/>
</dbReference>
<evidence type="ECO:0000313" key="3">
    <source>
        <dbReference type="Proteomes" id="UP000291933"/>
    </source>
</evidence>
<organism evidence="2 3">
    <name type="scientific">Propioniciclava tarda</name>
    <dbReference type="NCBI Taxonomy" id="433330"/>
    <lineage>
        <taxon>Bacteria</taxon>
        <taxon>Bacillati</taxon>
        <taxon>Actinomycetota</taxon>
        <taxon>Actinomycetes</taxon>
        <taxon>Propionibacteriales</taxon>
        <taxon>Propionibacteriaceae</taxon>
        <taxon>Propioniciclava</taxon>
    </lineage>
</organism>